<evidence type="ECO:0000259" key="8">
    <source>
        <dbReference type="PROSITE" id="PS50940"/>
    </source>
</evidence>
<reference evidence="9 10" key="2">
    <citation type="submission" date="2019-01" db="EMBL/GenBank/DDBJ databases">
        <title>The decoding of complex shrimp genome reveals the adaptation for benthos swimmer, frequently molting mechanism and breeding impact on genome.</title>
        <authorList>
            <person name="Sun Y."/>
            <person name="Gao Y."/>
            <person name="Yu Y."/>
        </authorList>
    </citation>
    <scope>NUCLEOTIDE SEQUENCE [LARGE SCALE GENOMIC DNA]</scope>
    <source>
        <tissue evidence="9">Muscle</tissue>
    </source>
</reference>
<gene>
    <name evidence="9" type="ORF">C7M84_006642</name>
</gene>
<dbReference type="Pfam" id="PF01607">
    <property type="entry name" value="CBM_14"/>
    <property type="match status" value="2"/>
</dbReference>
<evidence type="ECO:0000313" key="9">
    <source>
        <dbReference type="EMBL" id="ROT74835.1"/>
    </source>
</evidence>
<keyword evidence="1" id="KW-0147">Chitin-binding</keyword>
<evidence type="ECO:0000256" key="7">
    <source>
        <dbReference type="SAM" id="SignalP"/>
    </source>
</evidence>
<evidence type="ECO:0000256" key="1">
    <source>
        <dbReference type="ARBA" id="ARBA00022669"/>
    </source>
</evidence>
<protein>
    <submittedName>
        <fullName evidence="9">Thrombospondin</fullName>
    </submittedName>
</protein>
<dbReference type="AlphaFoldDB" id="A0A3R7STU9"/>
<feature type="chain" id="PRO_5018564979" evidence="7">
    <location>
        <begin position="19"/>
        <end position="375"/>
    </location>
</feature>
<keyword evidence="5" id="KW-0325">Glycoprotein</keyword>
<dbReference type="InterPro" id="IPR051940">
    <property type="entry name" value="Chitin_bind-dev_reg"/>
</dbReference>
<evidence type="ECO:0000256" key="6">
    <source>
        <dbReference type="SAM" id="MobiDB-lite"/>
    </source>
</evidence>
<evidence type="ECO:0000313" key="10">
    <source>
        <dbReference type="Proteomes" id="UP000283509"/>
    </source>
</evidence>
<dbReference type="PANTHER" id="PTHR23301:SF106">
    <property type="entry name" value="CHITIN-BINDING TYPE-2 DOMAIN-CONTAINING PROTEIN-RELATED"/>
    <property type="match status" value="1"/>
</dbReference>
<feature type="region of interest" description="Disordered" evidence="6">
    <location>
        <begin position="343"/>
        <end position="375"/>
    </location>
</feature>
<proteinExistence type="predicted"/>
<accession>A0A3R7STU9</accession>
<organism evidence="9 10">
    <name type="scientific">Penaeus vannamei</name>
    <name type="common">Whiteleg shrimp</name>
    <name type="synonym">Litopenaeus vannamei</name>
    <dbReference type="NCBI Taxonomy" id="6689"/>
    <lineage>
        <taxon>Eukaryota</taxon>
        <taxon>Metazoa</taxon>
        <taxon>Ecdysozoa</taxon>
        <taxon>Arthropoda</taxon>
        <taxon>Crustacea</taxon>
        <taxon>Multicrustacea</taxon>
        <taxon>Malacostraca</taxon>
        <taxon>Eumalacostraca</taxon>
        <taxon>Eucarida</taxon>
        <taxon>Decapoda</taxon>
        <taxon>Dendrobranchiata</taxon>
        <taxon>Penaeoidea</taxon>
        <taxon>Penaeidae</taxon>
        <taxon>Penaeus</taxon>
    </lineage>
</organism>
<dbReference type="InterPro" id="IPR036508">
    <property type="entry name" value="Chitin-bd_dom_sf"/>
</dbReference>
<evidence type="ECO:0000256" key="5">
    <source>
        <dbReference type="ARBA" id="ARBA00023180"/>
    </source>
</evidence>
<feature type="domain" description="Chitin-binding type-2" evidence="8">
    <location>
        <begin position="148"/>
        <end position="208"/>
    </location>
</feature>
<feature type="compositionally biased region" description="Basic residues" evidence="6">
    <location>
        <begin position="366"/>
        <end position="375"/>
    </location>
</feature>
<dbReference type="GO" id="GO:0005576">
    <property type="term" value="C:extracellular region"/>
    <property type="evidence" value="ECO:0007669"/>
    <property type="project" value="InterPro"/>
</dbReference>
<dbReference type="Proteomes" id="UP000283509">
    <property type="component" value="Unassembled WGS sequence"/>
</dbReference>
<keyword evidence="4" id="KW-1015">Disulfide bond</keyword>
<name>A0A3R7STU9_PENVA</name>
<dbReference type="EMBL" id="QCYY01001841">
    <property type="protein sequence ID" value="ROT74835.1"/>
    <property type="molecule type" value="Genomic_DNA"/>
</dbReference>
<comment type="caution">
    <text evidence="9">The sequence shown here is derived from an EMBL/GenBank/DDBJ whole genome shotgun (WGS) entry which is preliminary data.</text>
</comment>
<evidence type="ECO:0000256" key="2">
    <source>
        <dbReference type="ARBA" id="ARBA00022729"/>
    </source>
</evidence>
<keyword evidence="3" id="KW-0677">Repeat</keyword>
<sequence length="375" mass="41062">MFPLAAALAASLVLVTSAQNGNSYFFECQAEGRFPHPKDCSSYVDCVLSPLGHFLQIKDSCNGGSYNEHLKTCVSDKECKNSFRRGRALISDHTYQHMCSEGNGFLCADCMTMISCVDGVAYSHPCSAGSTCAELEVFGGGVCYPERPEECACPEANTFRVDHYDSKKFFYCNDSWSTPEMFECPEETAFDETTTQCVNKENLPECERSGMFAIASNCSQYYTCIASKDGWIQKALSCDTPDFMYNEASGSCEDPCSWDEGAFSCQAEGRFPDPRDCQRFFECIAVGDGFRVFSRECPAGYHWDSISQGVGLCTKTTDGSSCKAFTPNKCVIPENMCTQGGATGESLVGDGTTPAEETPAPPALRRATRRGNRRV</sequence>
<dbReference type="PROSITE" id="PS50940">
    <property type="entry name" value="CHIT_BIND_II"/>
    <property type="match status" value="2"/>
</dbReference>
<feature type="domain" description="Chitin-binding type-2" evidence="8">
    <location>
        <begin position="262"/>
        <end position="324"/>
    </location>
</feature>
<keyword evidence="2 7" id="KW-0732">Signal</keyword>
<dbReference type="SUPFAM" id="SSF57625">
    <property type="entry name" value="Invertebrate chitin-binding proteins"/>
    <property type="match status" value="3"/>
</dbReference>
<dbReference type="SMART" id="SM00494">
    <property type="entry name" value="ChtBD2"/>
    <property type="match status" value="4"/>
</dbReference>
<dbReference type="PANTHER" id="PTHR23301">
    <property type="entry name" value="CHITIN BINDING PERITROPHIN-A"/>
    <property type="match status" value="1"/>
</dbReference>
<keyword evidence="10" id="KW-1185">Reference proteome</keyword>
<evidence type="ECO:0000256" key="3">
    <source>
        <dbReference type="ARBA" id="ARBA00022737"/>
    </source>
</evidence>
<dbReference type="OrthoDB" id="6020543at2759"/>
<evidence type="ECO:0000256" key="4">
    <source>
        <dbReference type="ARBA" id="ARBA00023157"/>
    </source>
</evidence>
<dbReference type="GO" id="GO:0008061">
    <property type="term" value="F:chitin binding"/>
    <property type="evidence" value="ECO:0007669"/>
    <property type="project" value="UniProtKB-KW"/>
</dbReference>
<dbReference type="InterPro" id="IPR002557">
    <property type="entry name" value="Chitin-bd_dom"/>
</dbReference>
<reference evidence="9 10" key="1">
    <citation type="submission" date="2018-04" db="EMBL/GenBank/DDBJ databases">
        <authorList>
            <person name="Zhang X."/>
            <person name="Yuan J."/>
            <person name="Li F."/>
            <person name="Xiang J."/>
        </authorList>
    </citation>
    <scope>NUCLEOTIDE SEQUENCE [LARGE SCALE GENOMIC DNA]</scope>
    <source>
        <tissue evidence="9">Muscle</tissue>
    </source>
</reference>
<dbReference type="Gene3D" id="2.170.140.10">
    <property type="entry name" value="Chitin binding domain"/>
    <property type="match status" value="3"/>
</dbReference>
<feature type="signal peptide" evidence="7">
    <location>
        <begin position="1"/>
        <end position="18"/>
    </location>
</feature>